<comment type="caution">
    <text evidence="1">The sequence shown here is derived from an EMBL/GenBank/DDBJ whole genome shotgun (WGS) entry which is preliminary data.</text>
</comment>
<accession>A0A1R1PP85</accession>
<keyword evidence="2" id="KW-1185">Reference proteome</keyword>
<name>A0A1R1PP85_ZANCU</name>
<dbReference type="AlphaFoldDB" id="A0A1R1PP85"/>
<dbReference type="EMBL" id="LSSK01000596">
    <property type="protein sequence ID" value="OMH82796.1"/>
    <property type="molecule type" value="Genomic_DNA"/>
</dbReference>
<reference evidence="2" key="1">
    <citation type="submission" date="2017-01" db="EMBL/GenBank/DDBJ databases">
        <authorList>
            <person name="Wang Y."/>
            <person name="White M."/>
            <person name="Kvist S."/>
            <person name="Moncalvo J.-M."/>
        </authorList>
    </citation>
    <scope>NUCLEOTIDE SEQUENCE [LARGE SCALE GENOMIC DNA]</scope>
    <source>
        <strain evidence="2">COL-18-3</strain>
    </source>
</reference>
<organism evidence="1 2">
    <name type="scientific">Zancudomyces culisetae</name>
    <name type="common">Gut fungus</name>
    <name type="synonym">Smittium culisetae</name>
    <dbReference type="NCBI Taxonomy" id="1213189"/>
    <lineage>
        <taxon>Eukaryota</taxon>
        <taxon>Fungi</taxon>
        <taxon>Fungi incertae sedis</taxon>
        <taxon>Zoopagomycota</taxon>
        <taxon>Kickxellomycotina</taxon>
        <taxon>Harpellomycetes</taxon>
        <taxon>Harpellales</taxon>
        <taxon>Legeriomycetaceae</taxon>
        <taxon>Zancudomyces</taxon>
    </lineage>
</organism>
<sequence length="111" mass="12322">MCPSSFWRIGFLQQPFSLTVLCVFASRSAKISFLSSRLSPVAVASTSDAQQSSHLPFQIGYFYFAESGDCPIFTPNKKMFVVRPICFLTNIVCIGSRRVSSSLVSLFFFLG</sequence>
<gene>
    <name evidence="1" type="ORF">AX774_g3719</name>
</gene>
<evidence type="ECO:0000313" key="1">
    <source>
        <dbReference type="EMBL" id="OMH82796.1"/>
    </source>
</evidence>
<evidence type="ECO:0000313" key="2">
    <source>
        <dbReference type="Proteomes" id="UP000188320"/>
    </source>
</evidence>
<proteinExistence type="predicted"/>
<dbReference type="Proteomes" id="UP000188320">
    <property type="component" value="Unassembled WGS sequence"/>
</dbReference>
<protein>
    <submittedName>
        <fullName evidence="1">Uncharacterized protein</fullName>
    </submittedName>
</protein>